<reference evidence="3" key="1">
    <citation type="journal article" date="2014" name="Int. J. Syst. Evol. Microbiol.">
        <title>Complete genome sequence of Corynebacterium casei LMG S-19264T (=DSM 44701T), isolated from a smear-ripened cheese.</title>
        <authorList>
            <consortium name="US DOE Joint Genome Institute (JGI-PGF)"/>
            <person name="Walter F."/>
            <person name="Albersmeier A."/>
            <person name="Kalinowski J."/>
            <person name="Ruckert C."/>
        </authorList>
    </citation>
    <scope>NUCLEOTIDE SEQUENCE</scope>
    <source>
        <strain evidence="3">KCTC 32513</strain>
    </source>
</reference>
<keyword evidence="4" id="KW-1185">Reference proteome</keyword>
<evidence type="ECO:0000259" key="2">
    <source>
        <dbReference type="Pfam" id="PF07940"/>
    </source>
</evidence>
<comment type="caution">
    <text evidence="3">The sequence shown here is derived from an EMBL/GenBank/DDBJ whole genome shotgun (WGS) entry which is preliminary data.</text>
</comment>
<evidence type="ECO:0000313" key="3">
    <source>
        <dbReference type="EMBL" id="GHB02848.1"/>
    </source>
</evidence>
<dbReference type="InterPro" id="IPR012480">
    <property type="entry name" value="Hepar_II_III_C"/>
</dbReference>
<evidence type="ECO:0000313" key="4">
    <source>
        <dbReference type="Proteomes" id="UP000634004"/>
    </source>
</evidence>
<dbReference type="Gene3D" id="2.70.98.70">
    <property type="match status" value="1"/>
</dbReference>
<dbReference type="AlphaFoldDB" id="A0A8J3G370"/>
<dbReference type="InterPro" id="IPR008929">
    <property type="entry name" value="Chondroitin_lyas"/>
</dbReference>
<feature type="domain" description="Heparinase II/III-like C-terminal" evidence="2">
    <location>
        <begin position="239"/>
        <end position="494"/>
    </location>
</feature>
<reference evidence="3" key="2">
    <citation type="submission" date="2020-09" db="EMBL/GenBank/DDBJ databases">
        <authorList>
            <person name="Sun Q."/>
            <person name="Kim S."/>
        </authorList>
    </citation>
    <scope>NUCLEOTIDE SEQUENCE</scope>
    <source>
        <strain evidence="3">KCTC 32513</strain>
    </source>
</reference>
<organism evidence="3 4">
    <name type="scientific">Algimonas arctica</name>
    <dbReference type="NCBI Taxonomy" id="1479486"/>
    <lineage>
        <taxon>Bacteria</taxon>
        <taxon>Pseudomonadati</taxon>
        <taxon>Pseudomonadota</taxon>
        <taxon>Alphaproteobacteria</taxon>
        <taxon>Maricaulales</taxon>
        <taxon>Robiginitomaculaceae</taxon>
        <taxon>Algimonas</taxon>
    </lineage>
</organism>
<dbReference type="EMBL" id="BMZH01000015">
    <property type="protein sequence ID" value="GHB02848.1"/>
    <property type="molecule type" value="Genomic_DNA"/>
</dbReference>
<evidence type="ECO:0000256" key="1">
    <source>
        <dbReference type="ARBA" id="ARBA00004196"/>
    </source>
</evidence>
<dbReference type="Pfam" id="PF07940">
    <property type="entry name" value="Hepar_II_III_C"/>
    <property type="match status" value="1"/>
</dbReference>
<dbReference type="GO" id="GO:0016829">
    <property type="term" value="F:lyase activity"/>
    <property type="evidence" value="ECO:0007669"/>
    <property type="project" value="InterPro"/>
</dbReference>
<proteinExistence type="predicted"/>
<dbReference type="Gene3D" id="1.50.10.100">
    <property type="entry name" value="Chondroitin AC/alginate lyase"/>
    <property type="match status" value="1"/>
</dbReference>
<comment type="subcellular location">
    <subcellularLocation>
        <location evidence="1">Cell envelope</location>
    </subcellularLocation>
</comment>
<dbReference type="GO" id="GO:0030313">
    <property type="term" value="C:cell envelope"/>
    <property type="evidence" value="ECO:0007669"/>
    <property type="project" value="UniProtKB-SubCell"/>
</dbReference>
<dbReference type="Proteomes" id="UP000634004">
    <property type="component" value="Unassembled WGS sequence"/>
</dbReference>
<name>A0A8J3G370_9PROT</name>
<accession>A0A8J3G370</accession>
<sequence length="504" mass="54205">MFGGHSIDVGSHGHPFSVSLPSERFADWIHSFDWLADLLSVPGGEAKAGQLVAQWADAFAGSNAFVFAPDLLARRTLHWGVMLSTLTDAHGVLAGRYSAQMRLLRRDTARVSDGLAQLRARASLVIYGARLSEKGETLLARALDSLDEEIALQILADGGHVSRSPMATLDALDALLAADAVLQATNLEGSRALDRAIDRMLPMIATLRHTDGGLGVFHGGHEGDPARITALLKSRSGSPQPFAFGPHTGYHRLEAGETVVLVDLAGVPARPFDLEAHLAPLAMEISTAEGRLLVNCGWHPQAAPAWRRPVRASAAHSTLTLADRSPGHILDDGFLADALGPAIAQEPENVRARRKEQSSGIWLESSHDGYKADHGLVHRRRLFVGESGDDVRGEDSLFVPLGAVPVSRDTVPFALRFHFHPDVRVSLAQDMSSALLVQKGRAGWRFRTDGGPLAVEPSVYLGSGARPLKCQQLVITGQALGDGDGQGRENRVRWSLRRLKGRSA</sequence>
<protein>
    <recommendedName>
        <fullName evidence="2">Heparinase II/III-like C-terminal domain-containing protein</fullName>
    </recommendedName>
</protein>
<gene>
    <name evidence="3" type="primary">fzlC</name>
    <name evidence="3" type="ORF">GCM10009069_26990</name>
</gene>